<dbReference type="PANTHER" id="PTHR45667">
    <property type="entry name" value="S-ADENOSYLMETHIONINE MITOCHONDRIAL CARRIER PROTEIN"/>
    <property type="match status" value="1"/>
</dbReference>
<dbReference type="AlphaFoldDB" id="A0AAE0F4A9"/>
<dbReference type="SUPFAM" id="SSF103506">
    <property type="entry name" value="Mitochondrial carrier"/>
    <property type="match status" value="1"/>
</dbReference>
<dbReference type="EMBL" id="LGRX02026331">
    <property type="protein sequence ID" value="KAK3251019.1"/>
    <property type="molecule type" value="Genomic_DNA"/>
</dbReference>
<evidence type="ECO:0000256" key="4">
    <source>
        <dbReference type="ARBA" id="ARBA00022692"/>
    </source>
</evidence>
<accession>A0AAE0F4A9</accession>
<evidence type="ECO:0000256" key="6">
    <source>
        <dbReference type="ARBA" id="ARBA00022989"/>
    </source>
</evidence>
<keyword evidence="5" id="KW-0677">Repeat</keyword>
<evidence type="ECO:0000256" key="9">
    <source>
        <dbReference type="RuleBase" id="RU000488"/>
    </source>
</evidence>
<gene>
    <name evidence="11" type="ORF">CYMTET_39630</name>
</gene>
<feature type="repeat" description="Solcar" evidence="8">
    <location>
        <begin position="61"/>
        <end position="143"/>
    </location>
</feature>
<dbReference type="Proteomes" id="UP001190700">
    <property type="component" value="Unassembled WGS sequence"/>
</dbReference>
<dbReference type="Gene3D" id="1.50.40.10">
    <property type="entry name" value="Mitochondrial carrier domain"/>
    <property type="match status" value="1"/>
</dbReference>
<comment type="subcellular location">
    <subcellularLocation>
        <location evidence="1">Membrane</location>
        <topology evidence="1">Multi-pass membrane protein</topology>
    </subcellularLocation>
</comment>
<proteinExistence type="inferred from homology"/>
<protein>
    <recommendedName>
        <fullName evidence="13">Mitochondrial substrate carrier family protein</fullName>
    </recommendedName>
</protein>
<dbReference type="Pfam" id="PF00153">
    <property type="entry name" value="Mito_carr"/>
    <property type="match status" value="2"/>
</dbReference>
<dbReference type="GO" id="GO:0016020">
    <property type="term" value="C:membrane"/>
    <property type="evidence" value="ECO:0007669"/>
    <property type="project" value="UniProtKB-SubCell"/>
</dbReference>
<feature type="region of interest" description="Disordered" evidence="10">
    <location>
        <begin position="251"/>
        <end position="279"/>
    </location>
</feature>
<dbReference type="InterPro" id="IPR018108">
    <property type="entry name" value="MCP_transmembrane"/>
</dbReference>
<evidence type="ECO:0000313" key="12">
    <source>
        <dbReference type="Proteomes" id="UP001190700"/>
    </source>
</evidence>
<name>A0AAE0F4A9_9CHLO</name>
<reference evidence="11 12" key="1">
    <citation type="journal article" date="2015" name="Genome Biol. Evol.">
        <title>Comparative Genomics of a Bacterivorous Green Alga Reveals Evolutionary Causalities and Consequences of Phago-Mixotrophic Mode of Nutrition.</title>
        <authorList>
            <person name="Burns J.A."/>
            <person name="Paasch A."/>
            <person name="Narechania A."/>
            <person name="Kim E."/>
        </authorList>
    </citation>
    <scope>NUCLEOTIDE SEQUENCE [LARGE SCALE GENOMIC DNA]</scope>
    <source>
        <strain evidence="11 12">PLY_AMNH</strain>
    </source>
</reference>
<keyword evidence="4 8" id="KW-0812">Transmembrane</keyword>
<evidence type="ECO:0000256" key="5">
    <source>
        <dbReference type="ARBA" id="ARBA00022737"/>
    </source>
</evidence>
<comment type="similarity">
    <text evidence="2 9">Belongs to the mitochondrial carrier (TC 2.A.29) family.</text>
</comment>
<keyword evidence="6" id="KW-1133">Transmembrane helix</keyword>
<evidence type="ECO:0000256" key="8">
    <source>
        <dbReference type="PROSITE-ProRule" id="PRU00282"/>
    </source>
</evidence>
<dbReference type="InterPro" id="IPR023395">
    <property type="entry name" value="MCP_dom_sf"/>
</dbReference>
<evidence type="ECO:0000256" key="7">
    <source>
        <dbReference type="ARBA" id="ARBA00023136"/>
    </source>
</evidence>
<evidence type="ECO:0008006" key="13">
    <source>
        <dbReference type="Google" id="ProtNLM"/>
    </source>
</evidence>
<evidence type="ECO:0000313" key="11">
    <source>
        <dbReference type="EMBL" id="KAK3251019.1"/>
    </source>
</evidence>
<evidence type="ECO:0000256" key="3">
    <source>
        <dbReference type="ARBA" id="ARBA00022448"/>
    </source>
</evidence>
<keyword evidence="3 9" id="KW-0813">Transport</keyword>
<organism evidence="11 12">
    <name type="scientific">Cymbomonas tetramitiformis</name>
    <dbReference type="NCBI Taxonomy" id="36881"/>
    <lineage>
        <taxon>Eukaryota</taxon>
        <taxon>Viridiplantae</taxon>
        <taxon>Chlorophyta</taxon>
        <taxon>Pyramimonadophyceae</taxon>
        <taxon>Pyramimonadales</taxon>
        <taxon>Pyramimonadaceae</taxon>
        <taxon>Cymbomonas</taxon>
    </lineage>
</organism>
<dbReference type="PROSITE" id="PS50920">
    <property type="entry name" value="SOLCAR"/>
    <property type="match status" value="2"/>
</dbReference>
<evidence type="ECO:0000256" key="10">
    <source>
        <dbReference type="SAM" id="MobiDB-lite"/>
    </source>
</evidence>
<feature type="repeat" description="Solcar" evidence="8">
    <location>
        <begin position="161"/>
        <end position="242"/>
    </location>
</feature>
<evidence type="ECO:0000256" key="1">
    <source>
        <dbReference type="ARBA" id="ARBA00004141"/>
    </source>
</evidence>
<keyword evidence="12" id="KW-1185">Reference proteome</keyword>
<sequence length="301" mass="30825">MGGEGGGEGGEGRGATQGPKGLYPGIIPAIAGAAMSHGLRTASYEGTKQLLAPLEKLPGVSEVQIQGFASGVGTVLGTGFRIPCEVLKQQLQCGLHPNAVAALAAVLKQEGMRGMFRGTSATLGREVPFYVIGIVAYEQLKKVTKEVKKGIGKSDCLSSWETLLVGTLSGAIAAALTTPADVLKTRMMTGAVPASFGVIQVAQMISKKEGALALFKGALPRAVWVAPLGAMNFAGYELAKRALDGENEGFAAEGASEEDVEYKPPNTPSSLGVPPEPAAITGDANYQRAAASALAESAPQT</sequence>
<keyword evidence="7 8" id="KW-0472">Membrane</keyword>
<evidence type="ECO:0000256" key="2">
    <source>
        <dbReference type="ARBA" id="ARBA00006375"/>
    </source>
</evidence>
<comment type="caution">
    <text evidence="11">The sequence shown here is derived from an EMBL/GenBank/DDBJ whole genome shotgun (WGS) entry which is preliminary data.</text>
</comment>